<proteinExistence type="predicted"/>
<organism evidence="1 2">
    <name type="scientific">Mycena albidolilacea</name>
    <dbReference type="NCBI Taxonomy" id="1033008"/>
    <lineage>
        <taxon>Eukaryota</taxon>
        <taxon>Fungi</taxon>
        <taxon>Dikarya</taxon>
        <taxon>Basidiomycota</taxon>
        <taxon>Agaricomycotina</taxon>
        <taxon>Agaricomycetes</taxon>
        <taxon>Agaricomycetidae</taxon>
        <taxon>Agaricales</taxon>
        <taxon>Marasmiineae</taxon>
        <taxon>Mycenaceae</taxon>
        <taxon>Mycena</taxon>
    </lineage>
</organism>
<dbReference type="EMBL" id="JARIHO010000121">
    <property type="protein sequence ID" value="KAJ7302059.1"/>
    <property type="molecule type" value="Genomic_DNA"/>
</dbReference>
<accession>A0AAD7E7M5</accession>
<evidence type="ECO:0008006" key="3">
    <source>
        <dbReference type="Google" id="ProtNLM"/>
    </source>
</evidence>
<dbReference type="Proteomes" id="UP001218218">
    <property type="component" value="Unassembled WGS sequence"/>
</dbReference>
<reference evidence="1" key="1">
    <citation type="submission" date="2023-03" db="EMBL/GenBank/DDBJ databases">
        <title>Massive genome expansion in bonnet fungi (Mycena s.s.) driven by repeated elements and novel gene families across ecological guilds.</title>
        <authorList>
            <consortium name="Lawrence Berkeley National Laboratory"/>
            <person name="Harder C.B."/>
            <person name="Miyauchi S."/>
            <person name="Viragh M."/>
            <person name="Kuo A."/>
            <person name="Thoen E."/>
            <person name="Andreopoulos B."/>
            <person name="Lu D."/>
            <person name="Skrede I."/>
            <person name="Drula E."/>
            <person name="Henrissat B."/>
            <person name="Morin E."/>
            <person name="Kohler A."/>
            <person name="Barry K."/>
            <person name="LaButti K."/>
            <person name="Morin E."/>
            <person name="Salamov A."/>
            <person name="Lipzen A."/>
            <person name="Mereny Z."/>
            <person name="Hegedus B."/>
            <person name="Baldrian P."/>
            <person name="Stursova M."/>
            <person name="Weitz H."/>
            <person name="Taylor A."/>
            <person name="Grigoriev I.V."/>
            <person name="Nagy L.G."/>
            <person name="Martin F."/>
            <person name="Kauserud H."/>
        </authorList>
    </citation>
    <scope>NUCLEOTIDE SEQUENCE</scope>
    <source>
        <strain evidence="1">CBHHK002</strain>
    </source>
</reference>
<protein>
    <recommendedName>
        <fullName evidence="3">F-box domain-containing protein</fullName>
    </recommendedName>
</protein>
<name>A0AAD7E7M5_9AGAR</name>
<evidence type="ECO:0000313" key="2">
    <source>
        <dbReference type="Proteomes" id="UP001218218"/>
    </source>
</evidence>
<dbReference type="AlphaFoldDB" id="A0AAD7E7M5"/>
<gene>
    <name evidence="1" type="ORF">DFH08DRAFT_93802</name>
</gene>
<evidence type="ECO:0000313" key="1">
    <source>
        <dbReference type="EMBL" id="KAJ7302059.1"/>
    </source>
</evidence>
<comment type="caution">
    <text evidence="1">The sequence shown here is derived from an EMBL/GenBank/DDBJ whole genome shotgun (WGS) entry which is preliminary data.</text>
</comment>
<sequence length="289" mass="32533">MSLPELHARIVKLDTEIGLQRELLRKLERDKSLAQCQINAVLDPMARLPFEISSEIFLETIDPFPEPKALHAPMLLLNICHSWSDIALSTPALWAAFNIVFPCARGLKEILPIWLERAQNHPLSFRTRLRMGSQCKRLPLSILLEGKFDQDVVSVIWGHGKQLKHLEIVLEGEEEEEEEEDTDERPNELMELWSGTTGPGPLPSLVTLTISDALDRGSEFSGISPSHVFKLLRLAPNLTECLFFDMDIIFDNDDAIDGLLLPNLRRLTFGEDGRCPTPPGKADLKLRSG</sequence>
<keyword evidence="2" id="KW-1185">Reference proteome</keyword>